<dbReference type="EMBL" id="BLPG01000002">
    <property type="protein sequence ID" value="GFJ96302.1"/>
    <property type="molecule type" value="Genomic_DNA"/>
</dbReference>
<reference evidence="4 5" key="1">
    <citation type="submission" date="2020-03" db="EMBL/GenBank/DDBJ databases">
        <title>Whole genome shotgun sequence of Phytohabitans rumicis NBRC 108638.</title>
        <authorList>
            <person name="Komaki H."/>
            <person name="Tamura T."/>
        </authorList>
    </citation>
    <scope>NUCLEOTIDE SEQUENCE [LARGE SCALE GENOMIC DNA]</scope>
    <source>
        <strain evidence="4 5">NBRC 108638</strain>
    </source>
</reference>
<dbReference type="Pfam" id="PF00496">
    <property type="entry name" value="SBP_bac_5"/>
    <property type="match status" value="1"/>
</dbReference>
<dbReference type="GO" id="GO:1904680">
    <property type="term" value="F:peptide transmembrane transporter activity"/>
    <property type="evidence" value="ECO:0007669"/>
    <property type="project" value="TreeGrafter"/>
</dbReference>
<feature type="signal peptide" evidence="2">
    <location>
        <begin position="1"/>
        <end position="21"/>
    </location>
</feature>
<keyword evidence="2" id="KW-0732">Signal</keyword>
<evidence type="ECO:0000313" key="5">
    <source>
        <dbReference type="Proteomes" id="UP000482960"/>
    </source>
</evidence>
<dbReference type="InterPro" id="IPR000914">
    <property type="entry name" value="SBP_5_dom"/>
</dbReference>
<feature type="chain" id="PRO_5039413364" description="Solute-binding protein family 5 domain-containing protein" evidence="2">
    <location>
        <begin position="22"/>
        <end position="303"/>
    </location>
</feature>
<gene>
    <name evidence="4" type="ORF">Prum_099440</name>
</gene>
<dbReference type="PROSITE" id="PS51257">
    <property type="entry name" value="PROKAR_LIPOPROTEIN"/>
    <property type="match status" value="1"/>
</dbReference>
<dbReference type="Proteomes" id="UP000482960">
    <property type="component" value="Unassembled WGS sequence"/>
</dbReference>
<feature type="region of interest" description="Disordered" evidence="1">
    <location>
        <begin position="203"/>
        <end position="241"/>
    </location>
</feature>
<dbReference type="GO" id="GO:0015833">
    <property type="term" value="P:peptide transport"/>
    <property type="evidence" value="ECO:0007669"/>
    <property type="project" value="TreeGrafter"/>
</dbReference>
<evidence type="ECO:0000256" key="1">
    <source>
        <dbReference type="SAM" id="MobiDB-lite"/>
    </source>
</evidence>
<dbReference type="InterPro" id="IPR039424">
    <property type="entry name" value="SBP_5"/>
</dbReference>
<proteinExistence type="predicted"/>
<feature type="compositionally biased region" description="Polar residues" evidence="1">
    <location>
        <begin position="203"/>
        <end position="221"/>
    </location>
</feature>
<protein>
    <recommendedName>
        <fullName evidence="3">Solute-binding protein family 5 domain-containing protein</fullName>
    </recommendedName>
</protein>
<sequence length="303" mass="31499">MRKHIVIGSVVALAASTAACGGSDSDSGTGQQVKSGGTFTHAIAADPGTLDIFHSPMAVTQVVAAYAYNTLISVDGAGAVRPWLAQKWDVTPTAITYTLKPGITCSDGSPLTASDVARNFTYIADPKNTAMQLGGQVTAGTKATADDQARTVTVTSPTPDSFLLVKSGNVMIVCAKGLDNPQGLTDKTIGTGLFELASVAPTTGTRSASAPGTRGASTASPATPPGCRTPSSSAWSPTRPRRRTCCSAARSTRRRWPARTGSAWSGWTCSGRAASRRWASWPSTSSRAARPPTRRSAGPWRWR</sequence>
<feature type="region of interest" description="Disordered" evidence="1">
    <location>
        <begin position="275"/>
        <end position="303"/>
    </location>
</feature>
<feature type="domain" description="Solute-binding protein family 5" evidence="3">
    <location>
        <begin position="80"/>
        <end position="202"/>
    </location>
</feature>
<evidence type="ECO:0000256" key="2">
    <source>
        <dbReference type="SAM" id="SignalP"/>
    </source>
</evidence>
<accession>A0A6V8LGB5</accession>
<evidence type="ECO:0000259" key="3">
    <source>
        <dbReference type="Pfam" id="PF00496"/>
    </source>
</evidence>
<evidence type="ECO:0000313" key="4">
    <source>
        <dbReference type="EMBL" id="GFJ96302.1"/>
    </source>
</evidence>
<dbReference type="SUPFAM" id="SSF53850">
    <property type="entry name" value="Periplasmic binding protein-like II"/>
    <property type="match status" value="1"/>
</dbReference>
<comment type="caution">
    <text evidence="4">The sequence shown here is derived from an EMBL/GenBank/DDBJ whole genome shotgun (WGS) entry which is preliminary data.</text>
</comment>
<dbReference type="PANTHER" id="PTHR30290:SF65">
    <property type="entry name" value="MONOACYL PHOSPHATIDYLINOSITOL TETRAMANNOSIDE-BINDING PROTEIN LPQW-RELATED"/>
    <property type="match status" value="1"/>
</dbReference>
<dbReference type="Gene3D" id="3.40.190.10">
    <property type="entry name" value="Periplasmic binding protein-like II"/>
    <property type="match status" value="1"/>
</dbReference>
<reference evidence="4 5" key="2">
    <citation type="submission" date="2020-03" db="EMBL/GenBank/DDBJ databases">
        <authorList>
            <person name="Ichikawa N."/>
            <person name="Kimura A."/>
            <person name="Kitahashi Y."/>
            <person name="Uohara A."/>
        </authorList>
    </citation>
    <scope>NUCLEOTIDE SEQUENCE [LARGE SCALE GENOMIC DNA]</scope>
    <source>
        <strain evidence="4 5">NBRC 108638</strain>
    </source>
</reference>
<dbReference type="PANTHER" id="PTHR30290">
    <property type="entry name" value="PERIPLASMIC BINDING COMPONENT OF ABC TRANSPORTER"/>
    <property type="match status" value="1"/>
</dbReference>
<name>A0A6V8LGB5_9ACTN</name>
<dbReference type="AlphaFoldDB" id="A0A6V8LGB5"/>
<organism evidence="4 5">
    <name type="scientific">Phytohabitans rumicis</name>
    <dbReference type="NCBI Taxonomy" id="1076125"/>
    <lineage>
        <taxon>Bacteria</taxon>
        <taxon>Bacillati</taxon>
        <taxon>Actinomycetota</taxon>
        <taxon>Actinomycetes</taxon>
        <taxon>Micromonosporales</taxon>
        <taxon>Micromonosporaceae</taxon>
    </lineage>
</organism>
<keyword evidence="5" id="KW-1185">Reference proteome</keyword>